<evidence type="ECO:0000313" key="11">
    <source>
        <dbReference type="EMBL" id="RSH84636.1"/>
    </source>
</evidence>
<feature type="transmembrane region" description="Helical" evidence="8">
    <location>
        <begin position="45"/>
        <end position="70"/>
    </location>
</feature>
<dbReference type="InterPro" id="IPR046342">
    <property type="entry name" value="CBS_dom_sf"/>
</dbReference>
<evidence type="ECO:0000256" key="7">
    <source>
        <dbReference type="PROSITE-ProRule" id="PRU01193"/>
    </source>
</evidence>
<keyword evidence="2 7" id="KW-0812">Transmembrane</keyword>
<sequence length="438" mass="47454">MYGQDVTRFNESLVQQLPELCAEFFKGNGSNKHVHVGPDSDMFKWYIILSVVLVLLGGIFSGLTLGLMGLDTINLQVLSQAGTEAEREQAPRVLALLQSGRHTMLVVLLLCNTLVNTSLPVFLDNIIGGGVIAVLGATALELIFGEVIPQAICNKYGLAIGATFAPLVRALIILLYPIAKPIAMLLDYLFGAHDESVMYRKAELKAFVALGVEDKLADDELNLLGSVLEFSNKTVASVMVPLADVYQLPGDRVADDDLIVEVLRKGHTRIPVHDPKIPGAFLGVMLTRALIGYDAAEERPVSQLITQPLPQCPTDLSLVEAMNYFQTGRSHILLVSTSPGRQEGAVGIVTLEDVVEELIGKEIIDETDQFVDIHSRIPVVRPRHHAEHTVGLRRIFEGRVARRRAALLNGASAPAPSSTPAQVGSPAVRSLIDYPSNV</sequence>
<dbReference type="OrthoDB" id="5353557at2759"/>
<keyword evidence="5 7" id="KW-0472">Membrane</keyword>
<dbReference type="Pfam" id="PF00571">
    <property type="entry name" value="CBS"/>
    <property type="match status" value="1"/>
</dbReference>
<proteinExistence type="predicted"/>
<comment type="caution">
    <text evidence="11">The sequence shown here is derived from an EMBL/GenBank/DDBJ whole genome shotgun (WGS) entry which is preliminary data.</text>
</comment>
<feature type="domain" description="CNNM transmembrane" evidence="10">
    <location>
        <begin position="39"/>
        <end position="221"/>
    </location>
</feature>
<evidence type="ECO:0000259" key="9">
    <source>
        <dbReference type="PROSITE" id="PS51371"/>
    </source>
</evidence>
<dbReference type="GeneID" id="39590703"/>
<dbReference type="Gene3D" id="3.10.580.10">
    <property type="entry name" value="CBS-domain"/>
    <property type="match status" value="1"/>
</dbReference>
<evidence type="ECO:0000256" key="5">
    <source>
        <dbReference type="ARBA" id="ARBA00023136"/>
    </source>
</evidence>
<feature type="transmembrane region" description="Helical" evidence="8">
    <location>
        <begin position="156"/>
        <end position="179"/>
    </location>
</feature>
<evidence type="ECO:0000256" key="2">
    <source>
        <dbReference type="ARBA" id="ARBA00022692"/>
    </source>
</evidence>
<dbReference type="Pfam" id="PF01595">
    <property type="entry name" value="CNNM"/>
    <property type="match status" value="1"/>
</dbReference>
<evidence type="ECO:0000313" key="12">
    <source>
        <dbReference type="Proteomes" id="UP000279236"/>
    </source>
</evidence>
<dbReference type="RefSeq" id="XP_028478084.1">
    <property type="nucleotide sequence ID" value="XM_028621632.1"/>
</dbReference>
<evidence type="ECO:0000256" key="6">
    <source>
        <dbReference type="PROSITE-ProRule" id="PRU00703"/>
    </source>
</evidence>
<dbReference type="STRING" id="105984.A0A427Y0J7"/>
<organism evidence="11 12">
    <name type="scientific">Apiotrichum porosum</name>
    <dbReference type="NCBI Taxonomy" id="105984"/>
    <lineage>
        <taxon>Eukaryota</taxon>
        <taxon>Fungi</taxon>
        <taxon>Dikarya</taxon>
        <taxon>Basidiomycota</taxon>
        <taxon>Agaricomycotina</taxon>
        <taxon>Tremellomycetes</taxon>
        <taxon>Trichosporonales</taxon>
        <taxon>Trichosporonaceae</taxon>
        <taxon>Apiotrichum</taxon>
    </lineage>
</organism>
<dbReference type="FunFam" id="3.10.580.10:FF:000006">
    <property type="entry name" value="DUF21 and CBS domain protein"/>
    <property type="match status" value="1"/>
</dbReference>
<evidence type="ECO:0000259" key="10">
    <source>
        <dbReference type="PROSITE" id="PS51846"/>
    </source>
</evidence>
<dbReference type="PROSITE" id="PS51371">
    <property type="entry name" value="CBS"/>
    <property type="match status" value="1"/>
</dbReference>
<keyword evidence="12" id="KW-1185">Reference proteome</keyword>
<dbReference type="SUPFAM" id="SSF54631">
    <property type="entry name" value="CBS-domain pair"/>
    <property type="match status" value="1"/>
</dbReference>
<evidence type="ECO:0000256" key="4">
    <source>
        <dbReference type="ARBA" id="ARBA00022989"/>
    </source>
</evidence>
<keyword evidence="3" id="KW-0677">Repeat</keyword>
<feature type="transmembrane region" description="Helical" evidence="8">
    <location>
        <begin position="125"/>
        <end position="144"/>
    </location>
</feature>
<accession>A0A427Y0J7</accession>
<reference evidence="11 12" key="1">
    <citation type="submission" date="2018-11" db="EMBL/GenBank/DDBJ databases">
        <title>Genome sequence of Apiotrichum porosum DSM 27194.</title>
        <authorList>
            <person name="Aliyu H."/>
            <person name="Gorte O."/>
            <person name="Ochsenreither K."/>
        </authorList>
    </citation>
    <scope>NUCLEOTIDE SEQUENCE [LARGE SCALE GENOMIC DNA]</scope>
    <source>
        <strain evidence="11 12">DSM 27194</strain>
    </source>
</reference>
<protein>
    <recommendedName>
        <fullName evidence="13">CNNM transmembrane domain-containing protein</fullName>
    </recommendedName>
</protein>
<keyword evidence="6" id="KW-0129">CBS domain</keyword>
<dbReference type="PANTHER" id="PTHR12064:SF97">
    <property type="entry name" value="METAL TRANSPORTER CNNM-5"/>
    <property type="match status" value="1"/>
</dbReference>
<evidence type="ECO:0000256" key="1">
    <source>
        <dbReference type="ARBA" id="ARBA00004141"/>
    </source>
</evidence>
<dbReference type="GO" id="GO:0005737">
    <property type="term" value="C:cytoplasm"/>
    <property type="evidence" value="ECO:0007669"/>
    <property type="project" value="TreeGrafter"/>
</dbReference>
<dbReference type="InterPro" id="IPR002550">
    <property type="entry name" value="CNNM"/>
</dbReference>
<dbReference type="PROSITE" id="PS51846">
    <property type="entry name" value="CNNM"/>
    <property type="match status" value="1"/>
</dbReference>
<evidence type="ECO:0000256" key="3">
    <source>
        <dbReference type="ARBA" id="ARBA00022737"/>
    </source>
</evidence>
<dbReference type="GO" id="GO:0016020">
    <property type="term" value="C:membrane"/>
    <property type="evidence" value="ECO:0007669"/>
    <property type="project" value="UniProtKB-SubCell"/>
</dbReference>
<dbReference type="InterPro" id="IPR045095">
    <property type="entry name" value="ACDP"/>
</dbReference>
<dbReference type="Proteomes" id="UP000279236">
    <property type="component" value="Unassembled WGS sequence"/>
</dbReference>
<keyword evidence="4 7" id="KW-1133">Transmembrane helix</keyword>
<evidence type="ECO:0000256" key="8">
    <source>
        <dbReference type="SAM" id="Phobius"/>
    </source>
</evidence>
<dbReference type="EMBL" id="RSCE01000003">
    <property type="protein sequence ID" value="RSH84636.1"/>
    <property type="molecule type" value="Genomic_DNA"/>
</dbReference>
<gene>
    <name evidence="11" type="ORF">EHS24_006160</name>
</gene>
<comment type="subcellular location">
    <subcellularLocation>
        <location evidence="1">Membrane</location>
        <topology evidence="1">Multi-pass membrane protein</topology>
    </subcellularLocation>
</comment>
<dbReference type="AlphaFoldDB" id="A0A427Y0J7"/>
<dbReference type="InterPro" id="IPR000644">
    <property type="entry name" value="CBS_dom"/>
</dbReference>
<dbReference type="PANTHER" id="PTHR12064">
    <property type="entry name" value="METAL TRANSPORTER CNNM"/>
    <property type="match status" value="1"/>
</dbReference>
<dbReference type="GO" id="GO:0010960">
    <property type="term" value="P:magnesium ion homeostasis"/>
    <property type="evidence" value="ECO:0007669"/>
    <property type="project" value="InterPro"/>
</dbReference>
<evidence type="ECO:0008006" key="13">
    <source>
        <dbReference type="Google" id="ProtNLM"/>
    </source>
</evidence>
<feature type="domain" description="CBS" evidence="9">
    <location>
        <begin position="305"/>
        <end position="366"/>
    </location>
</feature>
<name>A0A427Y0J7_9TREE</name>
<dbReference type="GO" id="GO:0030026">
    <property type="term" value="P:intracellular manganese ion homeostasis"/>
    <property type="evidence" value="ECO:0007669"/>
    <property type="project" value="TreeGrafter"/>
</dbReference>